<evidence type="ECO:0000256" key="7">
    <source>
        <dbReference type="ARBA" id="ARBA00022723"/>
    </source>
</evidence>
<evidence type="ECO:0000256" key="3">
    <source>
        <dbReference type="ARBA" id="ARBA00011209"/>
    </source>
</evidence>
<dbReference type="SUPFAM" id="SSF50249">
    <property type="entry name" value="Nucleic acid-binding proteins"/>
    <property type="match status" value="1"/>
</dbReference>
<evidence type="ECO:0000256" key="4">
    <source>
        <dbReference type="ARBA" id="ARBA00022490"/>
    </source>
</evidence>
<evidence type="ECO:0000259" key="20">
    <source>
        <dbReference type="PROSITE" id="PS51483"/>
    </source>
</evidence>
<dbReference type="InterPro" id="IPR036690">
    <property type="entry name" value="Fdx_antiC-bd_sf"/>
</dbReference>
<evidence type="ECO:0000256" key="11">
    <source>
        <dbReference type="ARBA" id="ARBA00022884"/>
    </source>
</evidence>
<feature type="binding site" evidence="15">
    <location>
        <position position="468"/>
    </location>
    <ligand>
        <name>Mg(2+)</name>
        <dbReference type="ChEBI" id="CHEBI:18420"/>
        <note>shared with alpha subunit</note>
    </ligand>
</feature>
<dbReference type="Pfam" id="PF03147">
    <property type="entry name" value="FDX-ACB"/>
    <property type="match status" value="1"/>
</dbReference>
<evidence type="ECO:0000259" key="18">
    <source>
        <dbReference type="PROSITE" id="PS50886"/>
    </source>
</evidence>
<dbReference type="SMART" id="SM00873">
    <property type="entry name" value="B3_4"/>
    <property type="match status" value="1"/>
</dbReference>
<name>A0A150QVC4_SORCE</name>
<dbReference type="Pfam" id="PF03484">
    <property type="entry name" value="B5"/>
    <property type="match status" value="1"/>
</dbReference>
<evidence type="ECO:0000256" key="8">
    <source>
        <dbReference type="ARBA" id="ARBA00022741"/>
    </source>
</evidence>
<evidence type="ECO:0000259" key="19">
    <source>
        <dbReference type="PROSITE" id="PS51447"/>
    </source>
</evidence>
<dbReference type="InterPro" id="IPR002547">
    <property type="entry name" value="tRNA-bd_dom"/>
</dbReference>
<dbReference type="CDD" id="cd00769">
    <property type="entry name" value="PheRS_beta_core"/>
    <property type="match status" value="1"/>
</dbReference>
<dbReference type="SUPFAM" id="SSF56037">
    <property type="entry name" value="PheT/TilS domain"/>
    <property type="match status" value="1"/>
</dbReference>
<comment type="similarity">
    <text evidence="2 15">Belongs to the phenylalanyl-tRNA synthetase beta subunit family. Type 1 subfamily.</text>
</comment>
<dbReference type="HAMAP" id="MF_00283">
    <property type="entry name" value="Phe_tRNA_synth_beta1"/>
    <property type="match status" value="1"/>
</dbReference>
<feature type="binding site" evidence="15">
    <location>
        <position position="471"/>
    </location>
    <ligand>
        <name>Mg(2+)</name>
        <dbReference type="ChEBI" id="CHEBI:18420"/>
        <note>shared with alpha subunit</note>
    </ligand>
</feature>
<evidence type="ECO:0000256" key="5">
    <source>
        <dbReference type="ARBA" id="ARBA00022555"/>
    </source>
</evidence>
<keyword evidence="7 15" id="KW-0479">Metal-binding</keyword>
<dbReference type="GO" id="GO:0000287">
    <property type="term" value="F:magnesium ion binding"/>
    <property type="evidence" value="ECO:0007669"/>
    <property type="project" value="UniProtKB-UniRule"/>
</dbReference>
<dbReference type="InterPro" id="IPR012340">
    <property type="entry name" value="NA-bd_OB-fold"/>
</dbReference>
<dbReference type="Gene3D" id="3.30.70.380">
    <property type="entry name" value="Ferrodoxin-fold anticodon-binding domain"/>
    <property type="match status" value="1"/>
</dbReference>
<dbReference type="EMBL" id="JEMA01000306">
    <property type="protein sequence ID" value="KYF71911.1"/>
    <property type="molecule type" value="Genomic_DNA"/>
</dbReference>
<accession>A0A150QVC4</accession>
<evidence type="ECO:0000313" key="21">
    <source>
        <dbReference type="EMBL" id="KYF71911.1"/>
    </source>
</evidence>
<dbReference type="SUPFAM" id="SSF54991">
    <property type="entry name" value="Anticodon-binding domain of PheRS"/>
    <property type="match status" value="1"/>
</dbReference>
<dbReference type="GO" id="GO:0000049">
    <property type="term" value="F:tRNA binding"/>
    <property type="evidence" value="ECO:0007669"/>
    <property type="project" value="UniProtKB-UniRule"/>
</dbReference>
<dbReference type="GO" id="GO:0005524">
    <property type="term" value="F:ATP binding"/>
    <property type="evidence" value="ECO:0007669"/>
    <property type="project" value="UniProtKB-UniRule"/>
</dbReference>
<dbReference type="RefSeq" id="WP_061606723.1">
    <property type="nucleotide sequence ID" value="NZ_JEMA01000306.1"/>
</dbReference>
<keyword evidence="6 15" id="KW-0436">Ligase</keyword>
<feature type="compositionally biased region" description="Low complexity" evidence="17">
    <location>
        <begin position="595"/>
        <end position="614"/>
    </location>
</feature>
<feature type="region of interest" description="Disordered" evidence="17">
    <location>
        <begin position="595"/>
        <end position="625"/>
    </location>
</feature>
<reference evidence="21 22" key="1">
    <citation type="submission" date="2014-02" db="EMBL/GenBank/DDBJ databases">
        <title>The small core and large imbalanced accessory genome model reveals a collaborative survival strategy of Sorangium cellulosum strains in nature.</title>
        <authorList>
            <person name="Han K."/>
            <person name="Peng R."/>
            <person name="Blom J."/>
            <person name="Li Y.-Z."/>
        </authorList>
    </citation>
    <scope>NUCLEOTIDE SEQUENCE [LARGE SCALE GENOMIC DNA]</scope>
    <source>
        <strain evidence="21 22">So0008-312</strain>
    </source>
</reference>
<organism evidence="21 22">
    <name type="scientific">Sorangium cellulosum</name>
    <name type="common">Polyangium cellulosum</name>
    <dbReference type="NCBI Taxonomy" id="56"/>
    <lineage>
        <taxon>Bacteria</taxon>
        <taxon>Pseudomonadati</taxon>
        <taxon>Myxococcota</taxon>
        <taxon>Polyangia</taxon>
        <taxon>Polyangiales</taxon>
        <taxon>Polyangiaceae</taxon>
        <taxon>Sorangium</taxon>
    </lineage>
</organism>
<proteinExistence type="inferred from homology"/>
<feature type="binding site" evidence="15">
    <location>
        <position position="472"/>
    </location>
    <ligand>
        <name>Mg(2+)</name>
        <dbReference type="ChEBI" id="CHEBI:18420"/>
        <note>shared with alpha subunit</note>
    </ligand>
</feature>
<dbReference type="PROSITE" id="PS51483">
    <property type="entry name" value="B5"/>
    <property type="match status" value="1"/>
</dbReference>
<dbReference type="SUPFAM" id="SSF55681">
    <property type="entry name" value="Class II aaRS and biotin synthetases"/>
    <property type="match status" value="1"/>
</dbReference>
<evidence type="ECO:0000256" key="2">
    <source>
        <dbReference type="ARBA" id="ARBA00008653"/>
    </source>
</evidence>
<evidence type="ECO:0000256" key="17">
    <source>
        <dbReference type="SAM" id="MobiDB-lite"/>
    </source>
</evidence>
<evidence type="ECO:0000256" key="1">
    <source>
        <dbReference type="ARBA" id="ARBA00004496"/>
    </source>
</evidence>
<dbReference type="InterPro" id="IPR020825">
    <property type="entry name" value="Phe-tRNA_synthase-like_B3/B4"/>
</dbReference>
<dbReference type="InterPro" id="IPR005147">
    <property type="entry name" value="tRNA_synthase_B5-dom"/>
</dbReference>
<keyword evidence="4 15" id="KW-0963">Cytoplasm</keyword>
<dbReference type="AlphaFoldDB" id="A0A150QVC4"/>
<dbReference type="Proteomes" id="UP000075260">
    <property type="component" value="Unassembled WGS sequence"/>
</dbReference>
<evidence type="ECO:0000256" key="6">
    <source>
        <dbReference type="ARBA" id="ARBA00022598"/>
    </source>
</evidence>
<comment type="subunit">
    <text evidence="3 15">Tetramer of two alpha and two beta subunits.</text>
</comment>
<comment type="subcellular location">
    <subcellularLocation>
        <location evidence="1 15">Cytoplasm</location>
    </subcellularLocation>
</comment>
<dbReference type="InterPro" id="IPR041616">
    <property type="entry name" value="PheRS_beta_core"/>
</dbReference>
<dbReference type="GO" id="GO:0009328">
    <property type="term" value="C:phenylalanine-tRNA ligase complex"/>
    <property type="evidence" value="ECO:0007669"/>
    <property type="project" value="TreeGrafter"/>
</dbReference>
<keyword evidence="11 16" id="KW-0694">RNA-binding</keyword>
<dbReference type="OrthoDB" id="9805455at2"/>
<dbReference type="EC" id="6.1.1.20" evidence="15"/>
<dbReference type="PANTHER" id="PTHR10947:SF0">
    <property type="entry name" value="PHENYLALANINE--TRNA LIGASE BETA SUBUNIT"/>
    <property type="match status" value="1"/>
</dbReference>
<feature type="binding site" evidence="15">
    <location>
        <position position="462"/>
    </location>
    <ligand>
        <name>Mg(2+)</name>
        <dbReference type="ChEBI" id="CHEBI:18420"/>
        <note>shared with alpha subunit</note>
    </ligand>
</feature>
<dbReference type="Gene3D" id="3.30.930.10">
    <property type="entry name" value="Bira Bifunctional Protein, Domain 2"/>
    <property type="match status" value="1"/>
</dbReference>
<dbReference type="Pfam" id="PF03483">
    <property type="entry name" value="B3_4"/>
    <property type="match status" value="1"/>
</dbReference>
<dbReference type="SMART" id="SM00874">
    <property type="entry name" value="B5"/>
    <property type="match status" value="1"/>
</dbReference>
<evidence type="ECO:0000256" key="16">
    <source>
        <dbReference type="PROSITE-ProRule" id="PRU00209"/>
    </source>
</evidence>
<dbReference type="SUPFAM" id="SSF46955">
    <property type="entry name" value="Putative DNA-binding domain"/>
    <property type="match status" value="1"/>
</dbReference>
<evidence type="ECO:0000256" key="10">
    <source>
        <dbReference type="ARBA" id="ARBA00022842"/>
    </source>
</evidence>
<dbReference type="Pfam" id="PF17759">
    <property type="entry name" value="tRNA_synthFbeta"/>
    <property type="match status" value="1"/>
</dbReference>
<dbReference type="PROSITE" id="PS50886">
    <property type="entry name" value="TRBD"/>
    <property type="match status" value="1"/>
</dbReference>
<evidence type="ECO:0000256" key="12">
    <source>
        <dbReference type="ARBA" id="ARBA00022917"/>
    </source>
</evidence>
<comment type="catalytic activity">
    <reaction evidence="14 15">
        <text>tRNA(Phe) + L-phenylalanine + ATP = L-phenylalanyl-tRNA(Phe) + AMP + diphosphate + H(+)</text>
        <dbReference type="Rhea" id="RHEA:19413"/>
        <dbReference type="Rhea" id="RHEA-COMP:9668"/>
        <dbReference type="Rhea" id="RHEA-COMP:9699"/>
        <dbReference type="ChEBI" id="CHEBI:15378"/>
        <dbReference type="ChEBI" id="CHEBI:30616"/>
        <dbReference type="ChEBI" id="CHEBI:33019"/>
        <dbReference type="ChEBI" id="CHEBI:58095"/>
        <dbReference type="ChEBI" id="CHEBI:78442"/>
        <dbReference type="ChEBI" id="CHEBI:78531"/>
        <dbReference type="ChEBI" id="CHEBI:456215"/>
        <dbReference type="EC" id="6.1.1.20"/>
    </reaction>
</comment>
<comment type="cofactor">
    <cofactor evidence="15">
        <name>Mg(2+)</name>
        <dbReference type="ChEBI" id="CHEBI:18420"/>
    </cofactor>
    <text evidence="15">Binds 2 magnesium ions per tetramer.</text>
</comment>
<dbReference type="SMART" id="SM00896">
    <property type="entry name" value="FDX-ACB"/>
    <property type="match status" value="1"/>
</dbReference>
<dbReference type="Pfam" id="PF01588">
    <property type="entry name" value="tRNA_bind"/>
    <property type="match status" value="1"/>
</dbReference>
<keyword evidence="9 15" id="KW-0067">ATP-binding</keyword>
<keyword evidence="10 15" id="KW-0460">Magnesium</keyword>
<keyword evidence="12 15" id="KW-0648">Protein biosynthesis</keyword>
<evidence type="ECO:0000256" key="15">
    <source>
        <dbReference type="HAMAP-Rule" id="MF_00283"/>
    </source>
</evidence>
<gene>
    <name evidence="15" type="primary">pheT</name>
    <name evidence="21" type="ORF">BE15_13185</name>
</gene>
<evidence type="ECO:0000256" key="14">
    <source>
        <dbReference type="ARBA" id="ARBA00049255"/>
    </source>
</evidence>
<dbReference type="Gene3D" id="3.50.40.10">
    <property type="entry name" value="Phenylalanyl-trna Synthetase, Chain B, domain 3"/>
    <property type="match status" value="1"/>
</dbReference>
<dbReference type="InterPro" id="IPR045864">
    <property type="entry name" value="aa-tRNA-synth_II/BPL/LPL"/>
</dbReference>
<dbReference type="InterPro" id="IPR005121">
    <property type="entry name" value="Fdx_antiC-bd"/>
</dbReference>
<feature type="domain" description="B5" evidence="20">
    <location>
        <begin position="409"/>
        <end position="484"/>
    </location>
</feature>
<protein>
    <recommendedName>
        <fullName evidence="15">Phenylalanine--tRNA ligase beta subunit</fullName>
        <ecNumber evidence="15">6.1.1.20</ecNumber>
    </recommendedName>
    <alternativeName>
        <fullName evidence="15">Phenylalanyl-tRNA synthetase beta subunit</fullName>
        <shortName evidence="15">PheRS</shortName>
    </alternativeName>
</protein>
<dbReference type="PROSITE" id="PS51447">
    <property type="entry name" value="FDX_ACB"/>
    <property type="match status" value="1"/>
</dbReference>
<sequence length="830" mass="88339">MLISYKWLQEILGADPGVDAVTSALGRGGLEVDRVTHVGAALRPVVLAGVVGKRPHPSKKGLTLVRVDAGGAGEGVEVVCGAQNVPDPGARALVCYAPVGAQVVDRSGALVTLTEKAVAGVASAGMLCAEDELGLGSSHEGLLTVEGGRPGQSLLDWEPRLEDWIIELSVTPNRPDALGHLGVARDVAAVLGIPFQPPAVATPPHDVARAAQASVEVRDGARCPRYAGQVIEDVRVGPSPLWARVRLGRLGVRPITNIVDATNLVMLERGQPLHAFDLDTLRLPIEIRMARPGEAFVALDGQKLSLNEDDLVIADAERVVALAGVIGGADSGVTATTTRVFLESAYFEPRGIRRSARRYGFHTEASHRFEREVDISGVPLSRDRASALLCELAGGGAAGEPIDAYVAPRAPRRLTLRLPRYERIIGAEAPARTREILGTLGISIVAELADQLVVEVPAHRPDIVEEIDVIEEVARVAGYDKIPSRLPHVAAAPAGAKGDYRLRRRVRQICTGIGLHEAVTYSFLSPQELKAARYDSASLLRLLNPLSEEKSVMRPSLVPGLLTVAQRSQRYNVPRVRLFEVSQVFLARQGEAAGSSGAEGAAGANGAVGAGQRAPVERPPVDEPTRLTVLLAGPRDSYLTRPEDVDFYDGKGVVEAVLAELAGSAAPAFDLEGEPPPWAHPRKGARVTLDGRAVGYVAELHPDVRDALEITSGVVAAELDLAAVAAAYKAQVAAKPSRFPAMRHDVALLLPLEVPAGQVIDVLRSTAGERCEKVELFDRYRGSELPAGTHSLGFALWFRSPERTLTDDEVDKWTKAAVDAAKARFGAQQR</sequence>
<dbReference type="Gene3D" id="2.40.50.140">
    <property type="entry name" value="Nucleic acid-binding proteins"/>
    <property type="match status" value="1"/>
</dbReference>
<feature type="domain" description="FDX-ACB" evidence="19">
    <location>
        <begin position="737"/>
        <end position="830"/>
    </location>
</feature>
<dbReference type="InterPro" id="IPR009061">
    <property type="entry name" value="DNA-bd_dom_put_sf"/>
</dbReference>
<dbReference type="InterPro" id="IPR045060">
    <property type="entry name" value="Phe-tRNA-ligase_IIc_bsu"/>
</dbReference>
<keyword evidence="13 15" id="KW-0030">Aminoacyl-tRNA synthetase</keyword>
<dbReference type="Gene3D" id="3.30.56.10">
    <property type="match status" value="2"/>
</dbReference>
<dbReference type="NCBIfam" id="TIGR00472">
    <property type="entry name" value="pheT_bact"/>
    <property type="match status" value="1"/>
</dbReference>
<dbReference type="PANTHER" id="PTHR10947">
    <property type="entry name" value="PHENYLALANYL-TRNA SYNTHETASE BETA CHAIN AND LEUCINE-RICH REPEAT-CONTAINING PROTEIN 47"/>
    <property type="match status" value="1"/>
</dbReference>
<dbReference type="GO" id="GO:0006432">
    <property type="term" value="P:phenylalanyl-tRNA aminoacylation"/>
    <property type="evidence" value="ECO:0007669"/>
    <property type="project" value="UniProtKB-UniRule"/>
</dbReference>
<dbReference type="InterPro" id="IPR005146">
    <property type="entry name" value="B3/B4_tRNA-bd"/>
</dbReference>
<comment type="caution">
    <text evidence="21">The sequence shown here is derived from an EMBL/GenBank/DDBJ whole genome shotgun (WGS) entry which is preliminary data.</text>
</comment>
<evidence type="ECO:0000256" key="9">
    <source>
        <dbReference type="ARBA" id="ARBA00022840"/>
    </source>
</evidence>
<keyword evidence="8 15" id="KW-0547">Nucleotide-binding</keyword>
<feature type="domain" description="TRNA-binding" evidence="18">
    <location>
        <begin position="39"/>
        <end position="155"/>
    </location>
</feature>
<evidence type="ECO:0000313" key="22">
    <source>
        <dbReference type="Proteomes" id="UP000075260"/>
    </source>
</evidence>
<dbReference type="GO" id="GO:0004826">
    <property type="term" value="F:phenylalanine-tRNA ligase activity"/>
    <property type="evidence" value="ECO:0007669"/>
    <property type="project" value="UniProtKB-UniRule"/>
</dbReference>
<dbReference type="FunFam" id="3.30.70.380:FF:000001">
    <property type="entry name" value="Phenylalanine--tRNA ligase beta subunit"/>
    <property type="match status" value="1"/>
</dbReference>
<dbReference type="InterPro" id="IPR004532">
    <property type="entry name" value="Phe-tRNA-ligase_IIc_bsu_bact"/>
</dbReference>
<keyword evidence="5 16" id="KW-0820">tRNA-binding</keyword>
<feature type="compositionally biased region" description="Basic and acidic residues" evidence="17">
    <location>
        <begin position="615"/>
        <end position="625"/>
    </location>
</feature>
<evidence type="ECO:0000256" key="13">
    <source>
        <dbReference type="ARBA" id="ARBA00023146"/>
    </source>
</evidence>